<dbReference type="KEGG" id="nta:107771283"/>
<organism evidence="1 2">
    <name type="scientific">Nicotiana tabacum</name>
    <name type="common">Common tobacco</name>
    <dbReference type="NCBI Taxonomy" id="4097"/>
    <lineage>
        <taxon>Eukaryota</taxon>
        <taxon>Viridiplantae</taxon>
        <taxon>Streptophyta</taxon>
        <taxon>Embryophyta</taxon>
        <taxon>Tracheophyta</taxon>
        <taxon>Spermatophyta</taxon>
        <taxon>Magnoliopsida</taxon>
        <taxon>eudicotyledons</taxon>
        <taxon>Gunneridae</taxon>
        <taxon>Pentapetalae</taxon>
        <taxon>asterids</taxon>
        <taxon>lamiids</taxon>
        <taxon>Solanales</taxon>
        <taxon>Solanaceae</taxon>
        <taxon>Nicotianoideae</taxon>
        <taxon>Nicotianeae</taxon>
        <taxon>Nicotiana</taxon>
    </lineage>
</organism>
<reference evidence="1" key="1">
    <citation type="journal article" date="2014" name="Nat. Commun.">
        <title>The tobacco genome sequence and its comparison with those of tomato and potato.</title>
        <authorList>
            <person name="Sierro N."/>
            <person name="Battey J.N."/>
            <person name="Ouadi S."/>
            <person name="Bakaher N."/>
            <person name="Bovet L."/>
            <person name="Willig A."/>
            <person name="Goepfert S."/>
            <person name="Peitsch M.C."/>
            <person name="Ivanov N.V."/>
        </authorList>
    </citation>
    <scope>NUCLEOTIDE SEQUENCE [LARGE SCALE GENOMIC DNA]</scope>
</reference>
<evidence type="ECO:0000313" key="2">
    <source>
        <dbReference type="RefSeq" id="XP_016446112.1"/>
    </source>
</evidence>
<dbReference type="InterPro" id="IPR005135">
    <property type="entry name" value="Endo/exonuclease/phosphatase"/>
</dbReference>
<dbReference type="PANTHER" id="PTHR33710:SF35">
    <property type="entry name" value="RNA-DIRECTED DNA POLYMERASE (REVERSE TRANSCRIPTASE)_ RIBONUCLEASE H"/>
    <property type="match status" value="1"/>
</dbReference>
<dbReference type="GO" id="GO:0003824">
    <property type="term" value="F:catalytic activity"/>
    <property type="evidence" value="ECO:0007669"/>
    <property type="project" value="InterPro"/>
</dbReference>
<dbReference type="PANTHER" id="PTHR33710">
    <property type="entry name" value="BNAC02G09200D PROTEIN"/>
    <property type="match status" value="1"/>
</dbReference>
<reference evidence="2" key="2">
    <citation type="submission" date="2025-08" db="UniProtKB">
        <authorList>
            <consortium name="RefSeq"/>
        </authorList>
    </citation>
    <scope>IDENTIFICATION</scope>
</reference>
<name>A0A1S3Y2C0_TOBAC</name>
<dbReference type="RefSeq" id="XP_016446112.1">
    <property type="nucleotide sequence ID" value="XM_016590626.1"/>
</dbReference>
<dbReference type="Gene3D" id="3.60.10.10">
    <property type="entry name" value="Endonuclease/exonuclease/phosphatase"/>
    <property type="match status" value="1"/>
</dbReference>
<dbReference type="Pfam" id="PF00078">
    <property type="entry name" value="RVT_1"/>
    <property type="match status" value="1"/>
</dbReference>
<dbReference type="GeneID" id="107771283"/>
<dbReference type="Proteomes" id="UP000790787">
    <property type="component" value="Chromosome 22"/>
</dbReference>
<dbReference type="AlphaFoldDB" id="A0A1S3Y2C0"/>
<dbReference type="InterPro" id="IPR036691">
    <property type="entry name" value="Endo/exonu/phosph_ase_sf"/>
</dbReference>
<dbReference type="OrthoDB" id="1304924at2759"/>
<gene>
    <name evidence="2" type="primary">LOC107771283</name>
</gene>
<accession>A0A1S3Y2C0</accession>
<protein>
    <recommendedName>
        <fullName evidence="3">Reverse transcriptase domain-containing protein</fullName>
    </recommendedName>
</protein>
<dbReference type="InterPro" id="IPR000477">
    <property type="entry name" value="RT_dom"/>
</dbReference>
<evidence type="ECO:0000313" key="1">
    <source>
        <dbReference type="Proteomes" id="UP000790787"/>
    </source>
</evidence>
<dbReference type="OMA" id="AKCEDER"/>
<proteinExistence type="predicted"/>
<sequence length="863" mass="98861">MNALPIGGQLRSSGEHVSDLPSNSNINHGQKISYAATVAVPTLKTKLKFRPPELHKGKQAVFFSPQEEEELAKACRFTIVGKFSHGKPSLDDIRRDFAARYQGHVEKVCLAPNKKDNKKLVGDNVLANKATTSANPKAVANTDVISAKQNVIPNNRGNHKVKIEQAKEVVEKFLQKNNVVVVEASADEEVEEETCEHQDNEESRQVVSKSDASAKQRIPASSNKKNSEILKPRSSKTTEVVIPEPDVATDMMINSKDDKVGDSSDYDSDYGEEQESKSEDVPEVEYEECEVIEDAVSQQRKELVDTRNLSPRNICKSLHKTQIIAIQEPFVKANQIDKYRRGLGFEGCYANCNGKIWVLWSAEFDAAVAENNEQQITFKITRKNDGEVVWFTTVYAKSKQYLRVPLWDNLIHCNNYIDDPWCIYGDFNAIMGPKEKKGGNPHRMEKSWEFISCMEDCGMVDASYKGLRFTWCNARGRHQRIWKRLDRVFINHHWTDKFSFIDIEHLASTGSDHTPMLVKCSTSEQPVIKYFKFLNFWIDRPNFKTIVQEAWNIDVEGNYMRRLQLKLKQVSSKLSQWSREKIGSVFDQVKEWEHKMQDLETEYIDNDVEDLRPQVHKAQAEHTKWLKCEESILKQRANIKWIEEGDSNTKYFHAIINERRRRTSIHRIQRSDGQWINGEEDIAREAVKYFSAMFKDEGELDLQHLDCIDQKEIRKAVFDLNSNSSPGPDGFGGSFYQSCWDIIKLELIEFIQQFFGGAELSRFFTISCLILLPKVENPSSFNNMRPISLSNCSNKIISKIMSSRLNSILPKIIFNNQTGFLKGISITENVLLAQEIIHGIGKKNFRGNTVIKLDMAKAYDRVN</sequence>
<dbReference type="Pfam" id="PF03372">
    <property type="entry name" value="Exo_endo_phos"/>
    <property type="match status" value="1"/>
</dbReference>
<dbReference type="SUPFAM" id="SSF56219">
    <property type="entry name" value="DNase I-like"/>
    <property type="match status" value="1"/>
</dbReference>
<dbReference type="PaxDb" id="4097-A0A1S3Y2C0"/>
<keyword evidence="1" id="KW-1185">Reference proteome</keyword>
<evidence type="ECO:0008006" key="3">
    <source>
        <dbReference type="Google" id="ProtNLM"/>
    </source>
</evidence>